<evidence type="ECO:0000313" key="5">
    <source>
        <dbReference type="EMBL" id="QCX25755.1"/>
    </source>
</evidence>
<comment type="similarity">
    <text evidence="1">Belongs to the DnaB/DnaD family.</text>
</comment>
<dbReference type="SUPFAM" id="SSF158499">
    <property type="entry name" value="DnaD domain-like"/>
    <property type="match status" value="1"/>
</dbReference>
<evidence type="ECO:0000259" key="3">
    <source>
        <dbReference type="Pfam" id="PF07261"/>
    </source>
</evidence>
<proteinExistence type="inferred from homology"/>
<dbReference type="AlphaFoldDB" id="A0A5B7T5T6"/>
<dbReference type="EMBL" id="CP040736">
    <property type="protein sequence ID" value="QCX25755.1"/>
    <property type="molecule type" value="Genomic_DNA"/>
</dbReference>
<evidence type="ECO:0000313" key="6">
    <source>
        <dbReference type="Proteomes" id="UP000310673"/>
    </source>
</evidence>
<dbReference type="Pfam" id="PF07261">
    <property type="entry name" value="DnaB_2"/>
    <property type="match status" value="1"/>
</dbReference>
<dbReference type="Proteomes" id="UP000310673">
    <property type="component" value="Chromosome"/>
</dbReference>
<feature type="domain" description="Lin1244/Lin1753-like N-terminal" evidence="4">
    <location>
        <begin position="11"/>
        <end position="103"/>
    </location>
</feature>
<feature type="domain" description="DnaB/C C-terminal" evidence="3">
    <location>
        <begin position="227"/>
        <end position="269"/>
    </location>
</feature>
<evidence type="ECO:0000259" key="4">
    <source>
        <dbReference type="Pfam" id="PF14297"/>
    </source>
</evidence>
<dbReference type="PANTHER" id="PTHR39196:SF1">
    <property type="entry name" value="PRIMOSOME, DNAD SUBUNIT"/>
    <property type="match status" value="1"/>
</dbReference>
<dbReference type="InterPro" id="IPR006343">
    <property type="entry name" value="DnaB/C_C"/>
</dbReference>
<dbReference type="RefSeq" id="WP_057813676.1">
    <property type="nucleotide sequence ID" value="NZ_CP040736.1"/>
</dbReference>
<organism evidence="5 6">
    <name type="scientific">Companilactobacillus futsaii</name>
    <dbReference type="NCBI Taxonomy" id="938155"/>
    <lineage>
        <taxon>Bacteria</taxon>
        <taxon>Bacillati</taxon>
        <taxon>Bacillota</taxon>
        <taxon>Bacilli</taxon>
        <taxon>Lactobacillales</taxon>
        <taxon>Lactobacillaceae</taxon>
        <taxon>Companilactobacillus</taxon>
    </lineage>
</organism>
<dbReference type="InterPro" id="IPR034829">
    <property type="entry name" value="DnaD-like_sf"/>
</dbReference>
<dbReference type="KEGG" id="lft:FG051_11925"/>
<evidence type="ECO:0000256" key="2">
    <source>
        <dbReference type="SAM" id="MobiDB-lite"/>
    </source>
</evidence>
<dbReference type="InterPro" id="IPR025400">
    <property type="entry name" value="Lin1244/Lin1753-like_N"/>
</dbReference>
<dbReference type="Pfam" id="PF14297">
    <property type="entry name" value="Lin1244_N"/>
    <property type="match status" value="1"/>
</dbReference>
<gene>
    <name evidence="5" type="ORF">FG051_11925</name>
</gene>
<evidence type="ECO:0000256" key="1">
    <source>
        <dbReference type="ARBA" id="ARBA00093462"/>
    </source>
</evidence>
<reference evidence="5 6" key="1">
    <citation type="submission" date="2019-05" db="EMBL/GenBank/DDBJ databases">
        <title>Genome Sequence of Lactobacillus futsaii Y97, a Potential Probiotic Strain Isolated from the Futsai of Taiwan.</title>
        <authorList>
            <person name="Du X."/>
        </authorList>
    </citation>
    <scope>NUCLEOTIDE SEQUENCE [LARGE SCALE GENOMIC DNA]</scope>
    <source>
        <strain evidence="5 6">Y97</strain>
    </source>
</reference>
<accession>A0A5B7T5T6</accession>
<dbReference type="STRING" id="1423818.FC88_GL002472"/>
<dbReference type="PANTHER" id="PTHR39196">
    <property type="entry name" value="PRIMOSOME, DNAD SUBUNIT"/>
    <property type="match status" value="1"/>
</dbReference>
<dbReference type="Gene3D" id="1.10.10.630">
    <property type="entry name" value="DnaD domain-like"/>
    <property type="match status" value="1"/>
</dbReference>
<name>A0A5B7T5T6_9LACO</name>
<feature type="region of interest" description="Disordered" evidence="2">
    <location>
        <begin position="135"/>
        <end position="180"/>
    </location>
</feature>
<sequence>MARPEKQGLDYFPFPVDFFDNEVIDGISGAFGKDGEMVAIKLLCAIYRKGYYLEWNDLTQSQLSKKVQISKEDVNVIVGKLIEWNYFDKSLYESYKILTSEDIQDTFFIATKRRKKMGKLPFLVNAYNNTSSEGVNVYNNPPSRGVNDDISTQSKVKKSKLNNNNSPITQNSADFPTTDKKSKDDFKSVIDLYKRKIDYNPKYKDKNVLEKKFNRLVDGGTSYLEATNIVKMAINISAKYQAKNINYIATILDNWDKKELYSLSDVMNYVEPKKKDKPKFEHIHFDEDNALF</sequence>
<protein>
    <submittedName>
        <fullName evidence="5">DUF4373 domain-containing protein</fullName>
    </submittedName>
</protein>